<keyword evidence="2" id="KW-0175">Coiled coil</keyword>
<dbReference type="PRINTS" id="PR00040">
    <property type="entry name" value="HTHMERR"/>
</dbReference>
<proteinExistence type="predicted"/>
<dbReference type="STRING" id="188915.AWC02_06860"/>
<dbReference type="PANTHER" id="PTHR30204:SF58">
    <property type="entry name" value="HTH-TYPE TRANSCRIPTIONAL REGULATOR YFMP"/>
    <property type="match status" value="1"/>
</dbReference>
<evidence type="ECO:0000313" key="6">
    <source>
        <dbReference type="Proteomes" id="UP000193465"/>
    </source>
</evidence>
<dbReference type="Gene3D" id="1.20.5.170">
    <property type="match status" value="1"/>
</dbReference>
<keyword evidence="1" id="KW-0238">DNA-binding</keyword>
<sequence length="145" mass="15610">MSDAMSARSGLGVYGISVAAELSGIGPQTLRLYESRGLLTPARTAGGTRRYSDDDLARLRRITELVAIGINTAGIGQILGLEARNARLEADNVRLESDNNRLQTDNTRLRSDNTALKSDYALLAAAQRADRPAQAGPRTRKRKGS</sequence>
<feature type="region of interest" description="Disordered" evidence="3">
    <location>
        <begin position="126"/>
        <end position="145"/>
    </location>
</feature>
<dbReference type="Proteomes" id="UP000193465">
    <property type="component" value="Unassembled WGS sequence"/>
</dbReference>
<feature type="compositionally biased region" description="Low complexity" evidence="3">
    <location>
        <begin position="126"/>
        <end position="135"/>
    </location>
</feature>
<organism evidence="5 6">
    <name type="scientific">Mycolicibacter engbaekii</name>
    <dbReference type="NCBI Taxonomy" id="188915"/>
    <lineage>
        <taxon>Bacteria</taxon>
        <taxon>Bacillati</taxon>
        <taxon>Actinomycetota</taxon>
        <taxon>Actinomycetes</taxon>
        <taxon>Mycobacteriales</taxon>
        <taxon>Mycobacteriaceae</taxon>
        <taxon>Mycolicibacter</taxon>
    </lineage>
</organism>
<accession>A0A1X1TXK7</accession>
<evidence type="ECO:0000313" key="5">
    <source>
        <dbReference type="EMBL" id="ORV49313.1"/>
    </source>
</evidence>
<evidence type="ECO:0000256" key="3">
    <source>
        <dbReference type="SAM" id="MobiDB-lite"/>
    </source>
</evidence>
<gene>
    <name evidence="5" type="ORF">AWC02_06860</name>
</gene>
<evidence type="ECO:0000256" key="1">
    <source>
        <dbReference type="ARBA" id="ARBA00023125"/>
    </source>
</evidence>
<dbReference type="Gene3D" id="1.10.1660.10">
    <property type="match status" value="1"/>
</dbReference>
<evidence type="ECO:0000259" key="4">
    <source>
        <dbReference type="PROSITE" id="PS50937"/>
    </source>
</evidence>
<evidence type="ECO:0000256" key="2">
    <source>
        <dbReference type="SAM" id="Coils"/>
    </source>
</evidence>
<feature type="coiled-coil region" evidence="2">
    <location>
        <begin position="78"/>
        <end position="112"/>
    </location>
</feature>
<name>A0A1X1TXK7_9MYCO</name>
<dbReference type="PROSITE" id="PS50937">
    <property type="entry name" value="HTH_MERR_2"/>
    <property type="match status" value="1"/>
</dbReference>
<feature type="domain" description="HTH merR-type" evidence="4">
    <location>
        <begin position="13"/>
        <end position="81"/>
    </location>
</feature>
<dbReference type="InterPro" id="IPR047057">
    <property type="entry name" value="MerR_fam"/>
</dbReference>
<dbReference type="GO" id="GO:0003700">
    <property type="term" value="F:DNA-binding transcription factor activity"/>
    <property type="evidence" value="ECO:0007669"/>
    <property type="project" value="InterPro"/>
</dbReference>
<reference evidence="5 6" key="1">
    <citation type="submission" date="2016-01" db="EMBL/GenBank/DDBJ databases">
        <title>The new phylogeny of the genus Mycobacterium.</title>
        <authorList>
            <person name="Tarcisio F."/>
            <person name="Conor M."/>
            <person name="Antonella G."/>
            <person name="Elisabetta G."/>
            <person name="Giulia F.S."/>
            <person name="Sara T."/>
            <person name="Anna F."/>
            <person name="Clotilde B."/>
            <person name="Roberto B."/>
            <person name="Veronica D.S."/>
            <person name="Fabio R."/>
            <person name="Monica P."/>
            <person name="Olivier J."/>
            <person name="Enrico T."/>
            <person name="Nicola S."/>
        </authorList>
    </citation>
    <scope>NUCLEOTIDE SEQUENCE [LARGE SCALE GENOMIC DNA]</scope>
    <source>
        <strain evidence="5 6">ATCC 27353</strain>
    </source>
</reference>
<dbReference type="SMART" id="SM00422">
    <property type="entry name" value="HTH_MERR"/>
    <property type="match status" value="1"/>
</dbReference>
<dbReference type="Pfam" id="PF13411">
    <property type="entry name" value="MerR_1"/>
    <property type="match status" value="1"/>
</dbReference>
<dbReference type="AlphaFoldDB" id="A0A1X1TXK7"/>
<dbReference type="SUPFAM" id="SSF46955">
    <property type="entry name" value="Putative DNA-binding domain"/>
    <property type="match status" value="1"/>
</dbReference>
<dbReference type="InterPro" id="IPR009061">
    <property type="entry name" value="DNA-bd_dom_put_sf"/>
</dbReference>
<protein>
    <submittedName>
        <fullName evidence="5">MerR family transcriptional regulator</fullName>
    </submittedName>
</protein>
<dbReference type="InterPro" id="IPR000551">
    <property type="entry name" value="MerR-type_HTH_dom"/>
</dbReference>
<comment type="caution">
    <text evidence="5">The sequence shown here is derived from an EMBL/GenBank/DDBJ whole genome shotgun (WGS) entry which is preliminary data.</text>
</comment>
<dbReference type="EMBL" id="LQOT01000024">
    <property type="protein sequence ID" value="ORV49313.1"/>
    <property type="molecule type" value="Genomic_DNA"/>
</dbReference>
<dbReference type="GO" id="GO:0003677">
    <property type="term" value="F:DNA binding"/>
    <property type="evidence" value="ECO:0007669"/>
    <property type="project" value="UniProtKB-KW"/>
</dbReference>
<dbReference type="PANTHER" id="PTHR30204">
    <property type="entry name" value="REDOX-CYCLING DRUG-SENSING TRANSCRIPTIONAL ACTIVATOR SOXR"/>
    <property type="match status" value="1"/>
</dbReference>
<keyword evidence="6" id="KW-1185">Reference proteome</keyword>